<proteinExistence type="predicted"/>
<dbReference type="EMBL" id="KC117378">
    <property type="protein sequence ID" value="AGC34586.1"/>
    <property type="molecule type" value="Genomic_DNA"/>
</dbReference>
<feature type="compositionally biased region" description="Basic and acidic residues" evidence="1">
    <location>
        <begin position="84"/>
        <end position="96"/>
    </location>
</feature>
<organism evidence="2 3">
    <name type="scientific">Haloarcula sinaiiensis tailed virus 1</name>
    <dbReference type="NCBI Taxonomy" id="1262530"/>
    <lineage>
        <taxon>Viruses</taxon>
        <taxon>Duplodnaviria</taxon>
        <taxon>Heunggongvirae</taxon>
        <taxon>Uroviricota</taxon>
        <taxon>Caudoviricetes</taxon>
        <taxon>Kirjokansivirales</taxon>
        <taxon>Shortaselviridae</taxon>
        <taxon>Lonfivirus</taxon>
        <taxon>Lonfivirus codicilli</taxon>
        <taxon>Lonfivirus HSTV1</taxon>
    </lineage>
</organism>
<feature type="region of interest" description="Disordered" evidence="1">
    <location>
        <begin position="1"/>
        <end position="49"/>
    </location>
</feature>
<feature type="region of interest" description="Disordered" evidence="1">
    <location>
        <begin position="84"/>
        <end position="103"/>
    </location>
</feature>
<dbReference type="GeneID" id="16151523"/>
<dbReference type="RefSeq" id="YP_008083091.1">
    <property type="nucleotide sequence ID" value="NC_021471.1"/>
</dbReference>
<evidence type="ECO:0000313" key="3">
    <source>
        <dbReference type="Proteomes" id="UP000014319"/>
    </source>
</evidence>
<evidence type="ECO:0000256" key="1">
    <source>
        <dbReference type="SAM" id="MobiDB-lite"/>
    </source>
</evidence>
<keyword evidence="3" id="KW-1185">Reference proteome</keyword>
<name>R9QST3_9CAUD</name>
<protein>
    <submittedName>
        <fullName evidence="2">Uncharacterized protein</fullName>
    </submittedName>
</protein>
<sequence>MSDYTRGPTYARSDRPTFEYKASAPGSTGGGYPRVRSCERRDHTPSQNSEDVYVAIHRLAAVAWHLGDGTLGEDVHLSDMDDMDVHHQQPGSDRRGMPSANGEKWTTLVSHGSHAEITQSQMRAWAEDAKESADEEYTDGDRCVRCNADPDVPCQSDDWDGVACVECAQRLSDAAEIEVLQ</sequence>
<reference evidence="2 3" key="1">
    <citation type="journal article" date="2013" name="Proc. Natl. Acad. Sci. U.S.A.">
        <title>Structure of the archaeal head-tailed virus HSTV-1 completes the HK97 fold story.</title>
        <authorList>
            <person name="Pietila M.K."/>
            <person name="Laurinmaki P."/>
            <person name="Russell D.A."/>
            <person name="Ko C.C."/>
            <person name="Jacobs-Sera D."/>
            <person name="Hendrix R.W."/>
            <person name="Bamford D.H."/>
            <person name="Butcher S.J."/>
        </authorList>
    </citation>
    <scope>NUCLEOTIDE SEQUENCE [LARGE SCALE GENOMIC DNA]</scope>
</reference>
<gene>
    <name evidence="2" type="primary">41</name>
    <name evidence="2" type="ORF">HSTV1_41</name>
</gene>
<dbReference type="Proteomes" id="UP000014319">
    <property type="component" value="Genome"/>
</dbReference>
<dbReference type="KEGG" id="vg:16151523"/>
<evidence type="ECO:0000313" key="2">
    <source>
        <dbReference type="EMBL" id="AGC34586.1"/>
    </source>
</evidence>
<accession>R9QST3</accession>